<feature type="coiled-coil region" evidence="1">
    <location>
        <begin position="133"/>
        <end position="160"/>
    </location>
</feature>
<comment type="caution">
    <text evidence="4">The sequence shown here is derived from an EMBL/GenBank/DDBJ whole genome shotgun (WGS) entry which is preliminary data.</text>
</comment>
<keyword evidence="1" id="KW-0175">Coiled coil</keyword>
<evidence type="ECO:0000313" key="4">
    <source>
        <dbReference type="EMBL" id="TQD90590.1"/>
    </source>
</evidence>
<dbReference type="Proteomes" id="UP000315295">
    <property type="component" value="Unassembled WGS sequence"/>
</dbReference>
<proteinExistence type="predicted"/>
<feature type="region of interest" description="Disordered" evidence="2">
    <location>
        <begin position="259"/>
        <end position="294"/>
    </location>
</feature>
<evidence type="ECO:0000313" key="5">
    <source>
        <dbReference type="Proteomes" id="UP000315295"/>
    </source>
</evidence>
<evidence type="ECO:0000256" key="1">
    <source>
        <dbReference type="SAM" id="Coils"/>
    </source>
</evidence>
<feature type="compositionally biased region" description="Acidic residues" evidence="2">
    <location>
        <begin position="259"/>
        <end position="281"/>
    </location>
</feature>
<dbReference type="AlphaFoldDB" id="A0A540LVQ6"/>
<evidence type="ECO:0000256" key="3">
    <source>
        <dbReference type="SAM" id="Phobius"/>
    </source>
</evidence>
<sequence length="309" mass="34735">MLFDDLINHYRLQKVNSPSPSFNLSVVQEFYTNVPSKFPNSKGKVFVQGIYVPFDSRVICDILGLDLSNASNIHAFDLIICHYDMKAYHREVPFRSDDVWPRSTKDLDKGLINLSNMMCVLLLMVILILLYHQMSLKREIADLESELSSLRKQFVDFQSKLGQNSSSPRLSHSSLPHSLSQSCMGLSSFVPQSSVCQRHVAPSSTSYFSAATFGHFGVVAAKMVVIYAAKGKGTFHEVHQSPSHSIHMAKHIRFTYSDDEEDEADEDLEEYPEQDSAEEIEATGSPLHSNASSQSEKFYVRGEYTYGGV</sequence>
<keyword evidence="3" id="KW-1133">Transmembrane helix</keyword>
<dbReference type="EMBL" id="VIEB01000447">
    <property type="protein sequence ID" value="TQD90590.1"/>
    <property type="molecule type" value="Genomic_DNA"/>
</dbReference>
<keyword evidence="3" id="KW-0812">Transmembrane</keyword>
<gene>
    <name evidence="4" type="ORF">C1H46_023833</name>
</gene>
<reference evidence="4 5" key="1">
    <citation type="journal article" date="2019" name="G3 (Bethesda)">
        <title>Sequencing of a Wild Apple (Malus baccata) Genome Unravels the Differences Between Cultivated and Wild Apple Species Regarding Disease Resistance and Cold Tolerance.</title>
        <authorList>
            <person name="Chen X."/>
        </authorList>
    </citation>
    <scope>NUCLEOTIDE SEQUENCE [LARGE SCALE GENOMIC DNA]</scope>
    <source>
        <strain evidence="5">cv. Shandingzi</strain>
        <tissue evidence="4">Leaves</tissue>
    </source>
</reference>
<organism evidence="4 5">
    <name type="scientific">Malus baccata</name>
    <name type="common">Siberian crab apple</name>
    <name type="synonym">Pyrus baccata</name>
    <dbReference type="NCBI Taxonomy" id="106549"/>
    <lineage>
        <taxon>Eukaryota</taxon>
        <taxon>Viridiplantae</taxon>
        <taxon>Streptophyta</taxon>
        <taxon>Embryophyta</taxon>
        <taxon>Tracheophyta</taxon>
        <taxon>Spermatophyta</taxon>
        <taxon>Magnoliopsida</taxon>
        <taxon>eudicotyledons</taxon>
        <taxon>Gunneridae</taxon>
        <taxon>Pentapetalae</taxon>
        <taxon>rosids</taxon>
        <taxon>fabids</taxon>
        <taxon>Rosales</taxon>
        <taxon>Rosaceae</taxon>
        <taxon>Amygdaloideae</taxon>
        <taxon>Maleae</taxon>
        <taxon>Malus</taxon>
    </lineage>
</organism>
<protein>
    <submittedName>
        <fullName evidence="4">Uncharacterized protein</fullName>
    </submittedName>
</protein>
<keyword evidence="5" id="KW-1185">Reference proteome</keyword>
<accession>A0A540LVQ6</accession>
<keyword evidence="3" id="KW-0472">Membrane</keyword>
<feature type="transmembrane region" description="Helical" evidence="3">
    <location>
        <begin position="110"/>
        <end position="131"/>
    </location>
</feature>
<evidence type="ECO:0000256" key="2">
    <source>
        <dbReference type="SAM" id="MobiDB-lite"/>
    </source>
</evidence>
<name>A0A540LVQ6_MALBA</name>